<dbReference type="EMBL" id="AP022821">
    <property type="protein sequence ID" value="BCA91909.1"/>
    <property type="molecule type" value="Genomic_DNA"/>
</dbReference>
<dbReference type="AlphaFoldDB" id="A0A6F8SUR6"/>
<reference evidence="1 2" key="1">
    <citation type="submission" date="2020-02" db="EMBL/GenBank/DDBJ databases">
        <title>Complete Genome Sequence of Halomonas meridiana strain BAA-801, Isolated from Deep Sea Thermal Vent.</title>
        <authorList>
            <person name="Takahashi Y."/>
            <person name="Takahashi H."/>
            <person name="Galipon J."/>
            <person name="Arakawa K."/>
        </authorList>
    </citation>
    <scope>NUCLEOTIDE SEQUENCE [LARGE SCALE GENOMIC DNA]</scope>
    <source>
        <strain evidence="1 2">Slthf1</strain>
    </source>
</reference>
<protein>
    <recommendedName>
        <fullName evidence="3">DUF1064 domain-containing protein</fullName>
    </recommendedName>
</protein>
<organism evidence="1 2">
    <name type="scientific">Vreelandella aquamarina</name>
    <dbReference type="NCBI Taxonomy" id="77097"/>
    <lineage>
        <taxon>Bacteria</taxon>
        <taxon>Pseudomonadati</taxon>
        <taxon>Pseudomonadota</taxon>
        <taxon>Gammaproteobacteria</taxon>
        <taxon>Oceanospirillales</taxon>
        <taxon>Halomonadaceae</taxon>
        <taxon>Vreelandella</taxon>
    </lineage>
</organism>
<evidence type="ECO:0008006" key="3">
    <source>
        <dbReference type="Google" id="ProtNLM"/>
    </source>
</evidence>
<sequence>MMMHNNKRLAALGRLKSGQMNKTEAAYAQHLELLKRAGDIQWYRFDGIKLRLADKTFLTVDFAVMDRDGVMELHDTKGGPGVFTEDAKVKMKVAAEMYPFRFKVAFPRAKKHGGGWLVEEIAA</sequence>
<name>A0A6F8SUR6_9GAMM</name>
<proteinExistence type="predicted"/>
<evidence type="ECO:0000313" key="2">
    <source>
        <dbReference type="Proteomes" id="UP000503197"/>
    </source>
</evidence>
<accession>A0A6F8SUR6</accession>
<gene>
    <name evidence="1" type="ORF">HMSLTHF_16840</name>
</gene>
<dbReference type="Proteomes" id="UP000503197">
    <property type="component" value="Chromosome"/>
</dbReference>
<evidence type="ECO:0000313" key="1">
    <source>
        <dbReference type="EMBL" id="BCA91909.1"/>
    </source>
</evidence>